<dbReference type="AlphaFoldDB" id="A0A428SU89"/>
<dbReference type="Proteomes" id="UP000287144">
    <property type="component" value="Unassembled WGS sequence"/>
</dbReference>
<dbReference type="InterPro" id="IPR011009">
    <property type="entry name" value="Kinase-like_dom_sf"/>
</dbReference>
<proteinExistence type="predicted"/>
<sequence>MTAVKLPKFKIPGEPDRYRLTATGTTREPTPSLQSVQFWFRTRLVSATGRAVDSYHLNVLRLRVDPSPLQQFIHGVVGFAPQLVRSFVQRVFPEWFLPTNIVLKTERQGKEEEHGDADELMDTEIRAYERLKPVQGVVVPVYYGQVRCNGSRSIIVQDVGGASLREPEGMLLELDEFVRLLEECYTALISFGVNLEDSQLGNFILVDGKVMAVDLEMVSFYRTEDEMKQFMYMDISELARRCPERASMERQRQPPSLLGARCLVAPAPVPKPKPSPSNLHNLTNSSAATVWKLIPHVIAHYHQPPLLRLRTSAHTNRE</sequence>
<organism evidence="1 2">
    <name type="scientific">Fusarium oligoseptatum</name>
    <dbReference type="NCBI Taxonomy" id="2604345"/>
    <lineage>
        <taxon>Eukaryota</taxon>
        <taxon>Fungi</taxon>
        <taxon>Dikarya</taxon>
        <taxon>Ascomycota</taxon>
        <taxon>Pezizomycotina</taxon>
        <taxon>Sordariomycetes</taxon>
        <taxon>Hypocreomycetidae</taxon>
        <taxon>Hypocreales</taxon>
        <taxon>Nectriaceae</taxon>
        <taxon>Fusarium</taxon>
        <taxon>Fusarium solani species complex</taxon>
    </lineage>
</organism>
<dbReference type="EMBL" id="NKCK01000186">
    <property type="protein sequence ID" value="RSL93344.1"/>
    <property type="molecule type" value="Genomic_DNA"/>
</dbReference>
<evidence type="ECO:0000313" key="2">
    <source>
        <dbReference type="Proteomes" id="UP000287144"/>
    </source>
</evidence>
<comment type="caution">
    <text evidence="1">The sequence shown here is derived from an EMBL/GenBank/DDBJ whole genome shotgun (WGS) entry which is preliminary data.</text>
</comment>
<dbReference type="SUPFAM" id="SSF56112">
    <property type="entry name" value="Protein kinase-like (PK-like)"/>
    <property type="match status" value="1"/>
</dbReference>
<evidence type="ECO:0000313" key="1">
    <source>
        <dbReference type="EMBL" id="RSL93344.1"/>
    </source>
</evidence>
<keyword evidence="2" id="KW-1185">Reference proteome</keyword>
<accession>A0A428SU89</accession>
<reference evidence="1 2" key="1">
    <citation type="submission" date="2017-06" db="EMBL/GenBank/DDBJ databases">
        <title>Comparative genomic analysis of Ambrosia Fusariam Clade fungi.</title>
        <authorList>
            <person name="Stajich J.E."/>
            <person name="Carrillo J."/>
            <person name="Kijimoto T."/>
            <person name="Eskalen A."/>
            <person name="O'Donnell K."/>
            <person name="Kasson M."/>
        </authorList>
    </citation>
    <scope>NUCLEOTIDE SEQUENCE [LARGE SCALE GENOMIC DNA]</scope>
    <source>
        <strain evidence="1 2">NRRL62579</strain>
    </source>
</reference>
<gene>
    <name evidence="1" type="ORF">CEP52_013308</name>
</gene>
<name>A0A428SU89_9HYPO</name>
<protein>
    <submittedName>
        <fullName evidence="1">Uncharacterized protein</fullName>
    </submittedName>
</protein>